<keyword evidence="6 14" id="KW-0812">Transmembrane</keyword>
<keyword evidence="7" id="KW-0677">Repeat</keyword>
<dbReference type="Gene3D" id="1.25.40.20">
    <property type="entry name" value="Ankyrin repeat-containing domain"/>
    <property type="match status" value="1"/>
</dbReference>
<evidence type="ECO:0000256" key="10">
    <source>
        <dbReference type="ARBA" id="ARBA00023065"/>
    </source>
</evidence>
<keyword evidence="10" id="KW-0406">Ion transport</keyword>
<reference evidence="16" key="1">
    <citation type="journal article" date="2023" name="Mol. Biol. Evol.">
        <title>Third-Generation Sequencing Reveals the Adaptive Role of the Epigenome in Three Deep-Sea Polychaetes.</title>
        <authorList>
            <person name="Perez M."/>
            <person name="Aroh O."/>
            <person name="Sun Y."/>
            <person name="Lan Y."/>
            <person name="Juniper S.K."/>
            <person name="Young C.R."/>
            <person name="Angers B."/>
            <person name="Qian P.Y."/>
        </authorList>
    </citation>
    <scope>NUCLEOTIDE SEQUENCE</scope>
    <source>
        <strain evidence="16">P08H-3</strain>
    </source>
</reference>
<dbReference type="InterPro" id="IPR002110">
    <property type="entry name" value="Ankyrin_rpt"/>
</dbReference>
<evidence type="ECO:0000256" key="8">
    <source>
        <dbReference type="ARBA" id="ARBA00022837"/>
    </source>
</evidence>
<evidence type="ECO:0000256" key="4">
    <source>
        <dbReference type="ARBA" id="ARBA00022568"/>
    </source>
</evidence>
<evidence type="ECO:0000256" key="12">
    <source>
        <dbReference type="ARBA" id="ARBA00023303"/>
    </source>
</evidence>
<evidence type="ECO:0000256" key="11">
    <source>
        <dbReference type="ARBA" id="ARBA00023136"/>
    </source>
</evidence>
<evidence type="ECO:0000259" key="15">
    <source>
        <dbReference type="Pfam" id="PF00520"/>
    </source>
</evidence>
<accession>A0AAD9J203</accession>
<dbReference type="GO" id="GO:0098703">
    <property type="term" value="P:calcium ion import across plasma membrane"/>
    <property type="evidence" value="ECO:0007669"/>
    <property type="project" value="TreeGrafter"/>
</dbReference>
<keyword evidence="4" id="KW-0109">Calcium transport</keyword>
<dbReference type="InterPro" id="IPR024862">
    <property type="entry name" value="TRPV"/>
</dbReference>
<evidence type="ECO:0000256" key="5">
    <source>
        <dbReference type="ARBA" id="ARBA00022673"/>
    </source>
</evidence>
<keyword evidence="12" id="KW-0407">Ion channel</keyword>
<dbReference type="InterPro" id="IPR005821">
    <property type="entry name" value="Ion_trans_dom"/>
</dbReference>
<comment type="subcellular location">
    <subcellularLocation>
        <location evidence="1">Cell membrane</location>
        <topology evidence="1">Multi-pass membrane protein</topology>
    </subcellularLocation>
</comment>
<dbReference type="PANTHER" id="PTHR10582">
    <property type="entry name" value="TRANSIENT RECEPTOR POTENTIAL ION CHANNEL PROTEIN"/>
    <property type="match status" value="1"/>
</dbReference>
<keyword evidence="2" id="KW-0813">Transport</keyword>
<comment type="caution">
    <text evidence="16">The sequence shown here is derived from an EMBL/GenBank/DDBJ whole genome shotgun (WGS) entry which is preliminary data.</text>
</comment>
<keyword evidence="8" id="KW-0106">Calcium</keyword>
<dbReference type="EMBL" id="JAODUP010000751">
    <property type="protein sequence ID" value="KAK2144495.1"/>
    <property type="molecule type" value="Genomic_DNA"/>
</dbReference>
<keyword evidence="13" id="KW-0040">ANK repeat</keyword>
<protein>
    <recommendedName>
        <fullName evidence="15">Ion transport domain-containing protein</fullName>
    </recommendedName>
</protein>
<dbReference type="PANTHER" id="PTHR10582:SF2">
    <property type="entry name" value="INACTIVE"/>
    <property type="match status" value="1"/>
</dbReference>
<feature type="repeat" description="ANK" evidence="13">
    <location>
        <begin position="147"/>
        <end position="179"/>
    </location>
</feature>
<evidence type="ECO:0000256" key="6">
    <source>
        <dbReference type="ARBA" id="ARBA00022692"/>
    </source>
</evidence>
<feature type="transmembrane region" description="Helical" evidence="14">
    <location>
        <begin position="672"/>
        <end position="691"/>
    </location>
</feature>
<dbReference type="Proteomes" id="UP001208570">
    <property type="component" value="Unassembled WGS sequence"/>
</dbReference>
<dbReference type="SUPFAM" id="SSF48403">
    <property type="entry name" value="Ankyrin repeat"/>
    <property type="match status" value="1"/>
</dbReference>
<evidence type="ECO:0000256" key="9">
    <source>
        <dbReference type="ARBA" id="ARBA00022989"/>
    </source>
</evidence>
<evidence type="ECO:0000313" key="16">
    <source>
        <dbReference type="EMBL" id="KAK2144495.1"/>
    </source>
</evidence>
<gene>
    <name evidence="16" type="ORF">LSH36_751g01047</name>
</gene>
<dbReference type="GO" id="GO:0005262">
    <property type="term" value="F:calcium channel activity"/>
    <property type="evidence" value="ECO:0007669"/>
    <property type="project" value="UniProtKB-KW"/>
</dbReference>
<evidence type="ECO:0000256" key="3">
    <source>
        <dbReference type="ARBA" id="ARBA00022475"/>
    </source>
</evidence>
<dbReference type="AlphaFoldDB" id="A0AAD9J203"/>
<dbReference type="InterPro" id="IPR036770">
    <property type="entry name" value="Ankyrin_rpt-contain_sf"/>
</dbReference>
<dbReference type="GO" id="GO:0005886">
    <property type="term" value="C:plasma membrane"/>
    <property type="evidence" value="ECO:0007669"/>
    <property type="project" value="UniProtKB-SubCell"/>
</dbReference>
<evidence type="ECO:0000256" key="1">
    <source>
        <dbReference type="ARBA" id="ARBA00004651"/>
    </source>
</evidence>
<feature type="transmembrane region" description="Helical" evidence="14">
    <location>
        <begin position="375"/>
        <end position="395"/>
    </location>
</feature>
<organism evidence="16 17">
    <name type="scientific">Paralvinella palmiformis</name>
    <dbReference type="NCBI Taxonomy" id="53620"/>
    <lineage>
        <taxon>Eukaryota</taxon>
        <taxon>Metazoa</taxon>
        <taxon>Spiralia</taxon>
        <taxon>Lophotrochozoa</taxon>
        <taxon>Annelida</taxon>
        <taxon>Polychaeta</taxon>
        <taxon>Sedentaria</taxon>
        <taxon>Canalipalpata</taxon>
        <taxon>Terebellida</taxon>
        <taxon>Terebelliformia</taxon>
        <taxon>Alvinellidae</taxon>
        <taxon>Paralvinella</taxon>
    </lineage>
</organism>
<feature type="domain" description="Ion transport" evidence="15">
    <location>
        <begin position="636"/>
        <end position="763"/>
    </location>
</feature>
<evidence type="ECO:0000313" key="17">
    <source>
        <dbReference type="Proteomes" id="UP001208570"/>
    </source>
</evidence>
<keyword evidence="11 14" id="KW-0472">Membrane</keyword>
<feature type="transmembrane region" description="Helical" evidence="14">
    <location>
        <begin position="736"/>
        <end position="759"/>
    </location>
</feature>
<evidence type="ECO:0000256" key="7">
    <source>
        <dbReference type="ARBA" id="ARBA00022737"/>
    </source>
</evidence>
<sequence>MATLDSFNDHVTPNGSDVYHQRSSTYLEWMIAEIQNNTHAKISAKRQNTRFFQIVTGGNVRFVKRVVSYLKDNAMHAELQWIFGDAECPFQRLKKNRERQSVLMAIFNRLMFLFVLFLYVGTSPLFYVWHAILHNAYLGLRRKSSKEADLPLIFALLSEEKEMVQLFLDNGASVHSQDDHGNNIYHYLADISDNNPNKAIQCHTILCSCFDDVSQLRQVVTEQENDLGLTGFEAIAKYGSLRFFRLISHDESCIGKPLLRVSKDEIWADTQDEEYHILVSEQVTKGKNRKSTRKSTRSHETSANPNGVHTVNLNVLEFDVSKYEQGDFLGRQSYPLQLIASRGVDEMPEIDVNAILESKLVGQWMGTKFKQYMPFCLLGHMLYVSVTVMLLSYIAHHDGYPYPYQLLPPFLKNYRQELAKLLQTNKTHGDHVNITVPTYEDVAYDLEENSTCLDTQIYVVGDPYPFQGCQVDAAVKIHRDCDSITLTNILGEIFIMNPEENDRLLRTNWWLLFTIAAILGSTALLYMILKLGFLFVNYNFRASSPLGAVTPILSRRLPGSYTDRQLVTFMCVFFAFYVYTEKQLRLLLTNIDMLSSLDGSDVNRTKELVNSVLYRLDKAVEDQKQTESVCTTLLIICLLLQFLHAIHALRLLPGIGFFVITTKKMAKHLVQFAIVFVIVSLAFATIFHFVMREKDCPALKMAGFTGLSESLFSTYQVALGQGEHEFTYNFNSKLAYTTYTVITVLLLLNLIIAVMTTTAQELNRLPWKHALCRFELWDEILGTEVTVLTMKSLFGRLVAGLKRACSAGHEQHERQQLLKTFEIIYTHR</sequence>
<name>A0AAD9J203_9ANNE</name>
<dbReference type="PROSITE" id="PS50088">
    <property type="entry name" value="ANK_REPEAT"/>
    <property type="match status" value="1"/>
</dbReference>
<dbReference type="Pfam" id="PF00520">
    <property type="entry name" value="Ion_trans"/>
    <property type="match status" value="1"/>
</dbReference>
<keyword evidence="9 14" id="KW-1133">Transmembrane helix</keyword>
<keyword evidence="5" id="KW-0107">Calcium channel</keyword>
<feature type="transmembrane region" description="Helical" evidence="14">
    <location>
        <begin position="509"/>
        <end position="540"/>
    </location>
</feature>
<keyword evidence="17" id="KW-1185">Reference proteome</keyword>
<evidence type="ECO:0000256" key="13">
    <source>
        <dbReference type="PROSITE-ProRule" id="PRU00023"/>
    </source>
</evidence>
<evidence type="ECO:0000256" key="2">
    <source>
        <dbReference type="ARBA" id="ARBA00022448"/>
    </source>
</evidence>
<keyword evidence="3" id="KW-1003">Cell membrane</keyword>
<proteinExistence type="predicted"/>
<evidence type="ECO:0000256" key="14">
    <source>
        <dbReference type="SAM" id="Phobius"/>
    </source>
</evidence>
<feature type="transmembrane region" description="Helical" evidence="14">
    <location>
        <begin position="633"/>
        <end position="660"/>
    </location>
</feature>